<dbReference type="AlphaFoldDB" id="A0A347ZU00"/>
<dbReference type="EMBL" id="QUMS01000001">
    <property type="protein sequence ID" value="REG10635.1"/>
    <property type="molecule type" value="Genomic_DNA"/>
</dbReference>
<proteinExistence type="predicted"/>
<sequence length="390" mass="43309">MNNLCTEIDYRSLNKFGEELCGDHVDVVEQGENSSIIVLADGLGSGVKANILSTLTAKIISTMMAQSMSIEDCVATIASTLPVCSVRGIAYSTFSIIRIIDSEEAEIIQYDNPHVILLRNGKNVEIPETVLEIEGKTIYQSRIPIKRNDIFIGMSDGAVHAGVGKLLNFGWKREDIIHFLETLYDVRFTAKIITGMLLDQCGKLYQNEPGDDTTVCTIKIRNREQINLVVGPPANPNDVRKMMSLFFSKEGKHIVCGGTTSSLAAKFLDKPIKAEFNYVDPSIPPTAEIEGVDLVTEGVLTINRVLTYAQNYLENKGSYGQWRSKRDGASLLARILFEEATDINFYVGKAVNPAHQNPDLPINFSIKMRLVDELSDCLRKMGKRIKVSYF</sequence>
<dbReference type="Proteomes" id="UP000256388">
    <property type="component" value="Unassembled WGS sequence"/>
</dbReference>
<accession>A0A347ZU00</accession>
<keyword evidence="3" id="KW-1185">Reference proteome</keyword>
<dbReference type="SUPFAM" id="SSF81606">
    <property type="entry name" value="PP2C-like"/>
    <property type="match status" value="1"/>
</dbReference>
<feature type="domain" description="PPM-type phosphatase" evidence="1">
    <location>
        <begin position="5"/>
        <end position="220"/>
    </location>
</feature>
<dbReference type="InterPro" id="IPR036457">
    <property type="entry name" value="PPM-type-like_dom_sf"/>
</dbReference>
<name>A0A347ZU00_9CHLR</name>
<evidence type="ECO:0000313" key="2">
    <source>
        <dbReference type="EMBL" id="REG10635.1"/>
    </source>
</evidence>
<gene>
    <name evidence="2" type="ORF">DFR64_0494</name>
</gene>
<dbReference type="InterPro" id="IPR001932">
    <property type="entry name" value="PPM-type_phosphatase-like_dom"/>
</dbReference>
<dbReference type="RefSeq" id="WP_116223802.1">
    <property type="nucleotide sequence ID" value="NZ_AP018437.1"/>
</dbReference>
<reference evidence="2 3" key="1">
    <citation type="submission" date="2018-08" db="EMBL/GenBank/DDBJ databases">
        <title>Genomic Encyclopedia of Type Strains, Phase IV (KMG-IV): sequencing the most valuable type-strain genomes for metagenomic binning, comparative biology and taxonomic classification.</title>
        <authorList>
            <person name="Goeker M."/>
        </authorList>
    </citation>
    <scope>NUCLEOTIDE SEQUENCE [LARGE SCALE GENOMIC DNA]</scope>
    <source>
        <strain evidence="2 3">DSM 23923</strain>
    </source>
</reference>
<dbReference type="Gene3D" id="3.60.40.10">
    <property type="entry name" value="PPM-type phosphatase domain"/>
    <property type="match status" value="1"/>
</dbReference>
<evidence type="ECO:0000313" key="3">
    <source>
        <dbReference type="Proteomes" id="UP000256388"/>
    </source>
</evidence>
<dbReference type="Pfam" id="PF07228">
    <property type="entry name" value="SpoIIE"/>
    <property type="match status" value="1"/>
</dbReference>
<comment type="caution">
    <text evidence="2">The sequence shown here is derived from an EMBL/GenBank/DDBJ whole genome shotgun (WGS) entry which is preliminary data.</text>
</comment>
<dbReference type="SMART" id="SM00331">
    <property type="entry name" value="PP2C_SIG"/>
    <property type="match status" value="1"/>
</dbReference>
<protein>
    <submittedName>
        <fullName evidence="2">Stage II sporulation protein E</fullName>
    </submittedName>
</protein>
<organism evidence="2 3">
    <name type="scientific">Pelolinea submarina</name>
    <dbReference type="NCBI Taxonomy" id="913107"/>
    <lineage>
        <taxon>Bacteria</taxon>
        <taxon>Bacillati</taxon>
        <taxon>Chloroflexota</taxon>
        <taxon>Anaerolineae</taxon>
        <taxon>Anaerolineales</taxon>
        <taxon>Anaerolineaceae</taxon>
        <taxon>Pelolinea</taxon>
    </lineage>
</organism>
<evidence type="ECO:0000259" key="1">
    <source>
        <dbReference type="SMART" id="SM00331"/>
    </source>
</evidence>
<dbReference type="OrthoDB" id="1090916at2"/>